<feature type="transmembrane region" description="Helical" evidence="7">
    <location>
        <begin position="21"/>
        <end position="44"/>
    </location>
</feature>
<dbReference type="EMBL" id="BJYT01000022">
    <property type="protein sequence ID" value="GEO11499.1"/>
    <property type="molecule type" value="Genomic_DNA"/>
</dbReference>
<keyword evidence="5 7" id="KW-1133">Transmembrane helix</keyword>
<comment type="caution">
    <text evidence="10">The sequence shown here is derived from an EMBL/GenBank/DDBJ whole genome shotgun (WGS) entry which is preliminary data.</text>
</comment>
<keyword evidence="4" id="KW-0378">Hydrolase</keyword>
<dbReference type="AlphaFoldDB" id="A0A512BHN6"/>
<accession>A0A512BHN6</accession>
<keyword evidence="11" id="KW-1185">Reference proteome</keyword>
<evidence type="ECO:0000256" key="7">
    <source>
        <dbReference type="SAM" id="Phobius"/>
    </source>
</evidence>
<dbReference type="OrthoDB" id="680602at2"/>
<evidence type="ECO:0000256" key="5">
    <source>
        <dbReference type="ARBA" id="ARBA00022989"/>
    </source>
</evidence>
<organism evidence="10 11">
    <name type="scientific">Segetibacter aerophilus</name>
    <dbReference type="NCBI Taxonomy" id="670293"/>
    <lineage>
        <taxon>Bacteria</taxon>
        <taxon>Pseudomonadati</taxon>
        <taxon>Bacteroidota</taxon>
        <taxon>Chitinophagia</taxon>
        <taxon>Chitinophagales</taxon>
        <taxon>Chitinophagaceae</taxon>
        <taxon>Segetibacter</taxon>
    </lineage>
</organism>
<reference evidence="10 11" key="1">
    <citation type="submission" date="2019-07" db="EMBL/GenBank/DDBJ databases">
        <title>Whole genome shotgun sequence of Segetibacter aerophilus NBRC 106135.</title>
        <authorList>
            <person name="Hosoyama A."/>
            <person name="Uohara A."/>
            <person name="Ohji S."/>
            <person name="Ichikawa N."/>
        </authorList>
    </citation>
    <scope>NUCLEOTIDE SEQUENCE [LARGE SCALE GENOMIC DNA]</scope>
    <source>
        <strain evidence="10 11">NBRC 106135</strain>
    </source>
</reference>
<comment type="subcellular location">
    <subcellularLocation>
        <location evidence="1">Membrane</location>
        <topology evidence="1">Multi-pass membrane protein</topology>
    </subcellularLocation>
</comment>
<sequence>MSLLQQNSRKRILLGEDGNALVLLIIFNIIVYILLNFTKLVYAFNNAAEGVFESQVLSYISVPAHPAVFASRPWTLLIYMFSHYKLLELISSMLWLWGFGYIFQDLAGNRKLIPVYLYGGLAGSVFFLLVVNLIPSLRENVNSISPLLGAGPALMALAVATTALAPNYRLIPKFNIPLWALTAAFVIIRVGTLGGNVGHMAALLAGGLMGYVFVWQLERGNDWSQWMVDLVNWADDLFRPEKKHIKHPPKNQLFYKSSQKPFEKTPHVTQQRIDDLLDKIHHKGYSSLTEEEKEFLKKASTEEL</sequence>
<dbReference type="Proteomes" id="UP000321513">
    <property type="component" value="Unassembled WGS sequence"/>
</dbReference>
<dbReference type="GO" id="GO:0004252">
    <property type="term" value="F:serine-type endopeptidase activity"/>
    <property type="evidence" value="ECO:0007669"/>
    <property type="project" value="InterPro"/>
</dbReference>
<evidence type="ECO:0000259" key="9">
    <source>
        <dbReference type="Pfam" id="PF20216"/>
    </source>
</evidence>
<gene>
    <name evidence="10" type="ORF">SAE01_39950</name>
</gene>
<feature type="domain" description="DUF6576" evidence="9">
    <location>
        <begin position="269"/>
        <end position="300"/>
    </location>
</feature>
<proteinExistence type="inferred from homology"/>
<feature type="transmembrane region" description="Helical" evidence="7">
    <location>
        <begin position="176"/>
        <end position="194"/>
    </location>
</feature>
<dbReference type="Pfam" id="PF20216">
    <property type="entry name" value="DUF6576"/>
    <property type="match status" value="1"/>
</dbReference>
<keyword evidence="6 7" id="KW-0472">Membrane</keyword>
<comment type="similarity">
    <text evidence="2">Belongs to the peptidase S54 family.</text>
</comment>
<evidence type="ECO:0000256" key="3">
    <source>
        <dbReference type="ARBA" id="ARBA00022692"/>
    </source>
</evidence>
<evidence type="ECO:0000259" key="8">
    <source>
        <dbReference type="Pfam" id="PF01694"/>
    </source>
</evidence>
<dbReference type="InterPro" id="IPR046483">
    <property type="entry name" value="DUF6576"/>
</dbReference>
<evidence type="ECO:0000313" key="10">
    <source>
        <dbReference type="EMBL" id="GEO11499.1"/>
    </source>
</evidence>
<feature type="transmembrane region" description="Helical" evidence="7">
    <location>
        <begin position="146"/>
        <end position="164"/>
    </location>
</feature>
<feature type="transmembrane region" description="Helical" evidence="7">
    <location>
        <begin position="200"/>
        <end position="217"/>
    </location>
</feature>
<evidence type="ECO:0000256" key="2">
    <source>
        <dbReference type="ARBA" id="ARBA00009045"/>
    </source>
</evidence>
<dbReference type="PANTHER" id="PTHR43731">
    <property type="entry name" value="RHOMBOID PROTEASE"/>
    <property type="match status" value="1"/>
</dbReference>
<dbReference type="RefSeq" id="WP_147205604.1">
    <property type="nucleotide sequence ID" value="NZ_BJYT01000022.1"/>
</dbReference>
<dbReference type="Pfam" id="PF01694">
    <property type="entry name" value="Rhomboid"/>
    <property type="match status" value="1"/>
</dbReference>
<evidence type="ECO:0000256" key="6">
    <source>
        <dbReference type="ARBA" id="ARBA00023136"/>
    </source>
</evidence>
<feature type="transmembrane region" description="Helical" evidence="7">
    <location>
        <begin position="115"/>
        <end position="134"/>
    </location>
</feature>
<dbReference type="InterPro" id="IPR050925">
    <property type="entry name" value="Rhomboid_protease_S54"/>
</dbReference>
<feature type="transmembrane region" description="Helical" evidence="7">
    <location>
        <begin position="84"/>
        <end position="103"/>
    </location>
</feature>
<dbReference type="InterPro" id="IPR035952">
    <property type="entry name" value="Rhomboid-like_sf"/>
</dbReference>
<keyword evidence="3 7" id="KW-0812">Transmembrane</keyword>
<feature type="domain" description="Peptidase S54 rhomboid" evidence="8">
    <location>
        <begin position="72"/>
        <end position="214"/>
    </location>
</feature>
<name>A0A512BHN6_9BACT</name>
<dbReference type="InterPro" id="IPR022764">
    <property type="entry name" value="Peptidase_S54_rhomboid_dom"/>
</dbReference>
<evidence type="ECO:0000256" key="4">
    <source>
        <dbReference type="ARBA" id="ARBA00022801"/>
    </source>
</evidence>
<dbReference type="Gene3D" id="1.20.1540.10">
    <property type="entry name" value="Rhomboid-like"/>
    <property type="match status" value="1"/>
</dbReference>
<dbReference type="PANTHER" id="PTHR43731:SF14">
    <property type="entry name" value="PRESENILIN-ASSOCIATED RHOMBOID-LIKE PROTEIN, MITOCHONDRIAL"/>
    <property type="match status" value="1"/>
</dbReference>
<protein>
    <submittedName>
        <fullName evidence="10">Uncharacterized protein</fullName>
    </submittedName>
</protein>
<evidence type="ECO:0000256" key="1">
    <source>
        <dbReference type="ARBA" id="ARBA00004141"/>
    </source>
</evidence>
<dbReference type="SUPFAM" id="SSF144091">
    <property type="entry name" value="Rhomboid-like"/>
    <property type="match status" value="1"/>
</dbReference>
<evidence type="ECO:0000313" key="11">
    <source>
        <dbReference type="Proteomes" id="UP000321513"/>
    </source>
</evidence>
<dbReference type="GO" id="GO:0016020">
    <property type="term" value="C:membrane"/>
    <property type="evidence" value="ECO:0007669"/>
    <property type="project" value="UniProtKB-SubCell"/>
</dbReference>